<keyword evidence="2" id="KW-1185">Reference proteome</keyword>
<comment type="caution">
    <text evidence="1">The sequence shown here is derived from an EMBL/GenBank/DDBJ whole genome shotgun (WGS) entry which is preliminary data.</text>
</comment>
<reference evidence="1 2" key="1">
    <citation type="journal article" date="2022" name="bioRxiv">
        <title>Genomics of Preaxostyla Flagellates Illuminates Evolutionary Transitions and the Path Towards Mitochondrial Loss.</title>
        <authorList>
            <person name="Novak L.V.F."/>
            <person name="Treitli S.C."/>
            <person name="Pyrih J."/>
            <person name="Halakuc P."/>
            <person name="Pipaliya S.V."/>
            <person name="Vacek V."/>
            <person name="Brzon O."/>
            <person name="Soukal P."/>
            <person name="Eme L."/>
            <person name="Dacks J.B."/>
            <person name="Karnkowska A."/>
            <person name="Elias M."/>
            <person name="Hampl V."/>
        </authorList>
    </citation>
    <scope>NUCLEOTIDE SEQUENCE [LARGE SCALE GENOMIC DNA]</scope>
    <source>
        <strain evidence="1">NAU3</strain>
        <tissue evidence="1">Gut</tissue>
    </source>
</reference>
<evidence type="ECO:0008006" key="3">
    <source>
        <dbReference type="Google" id="ProtNLM"/>
    </source>
</evidence>
<accession>A0ABQ9XL69</accession>
<dbReference type="PANTHER" id="PTHR47326:SF1">
    <property type="entry name" value="HTH PSQ-TYPE DOMAIN-CONTAINING PROTEIN"/>
    <property type="match status" value="1"/>
</dbReference>
<dbReference type="EMBL" id="JARBJD010000110">
    <property type="protein sequence ID" value="KAK2951945.1"/>
    <property type="molecule type" value="Genomic_DNA"/>
</dbReference>
<evidence type="ECO:0000313" key="1">
    <source>
        <dbReference type="EMBL" id="KAK2951945.1"/>
    </source>
</evidence>
<dbReference type="PANTHER" id="PTHR47326">
    <property type="entry name" value="TRANSPOSABLE ELEMENT TC3 TRANSPOSASE-LIKE PROTEIN"/>
    <property type="match status" value="1"/>
</dbReference>
<sequence>MTKILSKPADQVTIYEGLEIVRIPRRLIKAERVHAIALWYQFRDVNLVLDNWGLPHTPYRRTIQNLVRRFEDTGSTVDLPRSGRPRAAHAPEARERVERKIENAPTQSIRQRIPDLQLTYGSAHRIIPSLGYRPYRLQSSQCLFDQDYLPRRQFCEWFLAMEQNDPLFIDHIWYSDESRFTLDKTVNLHNRYYFSRDNPHYHVEIPNTRRGINVWCAVSSLGSIGPLDKTSITLVEPDSCRTEPLRKRLSEQSTFSIGGFWDDG</sequence>
<dbReference type="Proteomes" id="UP001281761">
    <property type="component" value="Unassembled WGS sequence"/>
</dbReference>
<gene>
    <name evidence="1" type="ORF">BLNAU_13045</name>
</gene>
<dbReference type="InterPro" id="IPR036397">
    <property type="entry name" value="RNaseH_sf"/>
</dbReference>
<name>A0ABQ9XL69_9EUKA</name>
<dbReference type="Gene3D" id="3.30.420.10">
    <property type="entry name" value="Ribonuclease H-like superfamily/Ribonuclease H"/>
    <property type="match status" value="1"/>
</dbReference>
<organism evidence="1 2">
    <name type="scientific">Blattamonas nauphoetae</name>
    <dbReference type="NCBI Taxonomy" id="2049346"/>
    <lineage>
        <taxon>Eukaryota</taxon>
        <taxon>Metamonada</taxon>
        <taxon>Preaxostyla</taxon>
        <taxon>Oxymonadida</taxon>
        <taxon>Blattamonas</taxon>
    </lineage>
</organism>
<proteinExistence type="predicted"/>
<protein>
    <recommendedName>
        <fullName evidence="3">DUF4817 domain-containing protein</fullName>
    </recommendedName>
</protein>
<evidence type="ECO:0000313" key="2">
    <source>
        <dbReference type="Proteomes" id="UP001281761"/>
    </source>
</evidence>